<organism evidence="1 2">
    <name type="scientific">Levilactobacillus brevis KB290</name>
    <dbReference type="NCBI Taxonomy" id="1001583"/>
    <lineage>
        <taxon>Bacteria</taxon>
        <taxon>Bacillati</taxon>
        <taxon>Bacillota</taxon>
        <taxon>Bacilli</taxon>
        <taxon>Lactobacillales</taxon>
        <taxon>Lactobacillaceae</taxon>
        <taxon>Levilactobacillus</taxon>
    </lineage>
</organism>
<dbReference type="Pfam" id="PF10844">
    <property type="entry name" value="DUF2577"/>
    <property type="match status" value="1"/>
</dbReference>
<evidence type="ECO:0008006" key="3">
    <source>
        <dbReference type="Google" id="ProtNLM"/>
    </source>
</evidence>
<sequence>MVMAGERLLDMIKGRGGSDSDYADIVFGTVVSESPLQIQISNQMVLTEAFLNLSEVVTDHKVKMKIDGDTKTVTILNALKKGDGVTMIRQDGGQQFYVLEKTGGDEDG</sequence>
<dbReference type="KEGG" id="lbk:LVISKB_2136"/>
<evidence type="ECO:0000313" key="2">
    <source>
        <dbReference type="Proteomes" id="UP000012042"/>
    </source>
</evidence>
<protein>
    <recommendedName>
        <fullName evidence="3">DUF2577 domain-containing protein</fullName>
    </recommendedName>
</protein>
<dbReference type="EMBL" id="AP012167">
    <property type="protein sequence ID" value="BAN07771.1"/>
    <property type="molecule type" value="Genomic_DNA"/>
</dbReference>
<dbReference type="InterPro" id="IPR022555">
    <property type="entry name" value="DUF2577"/>
</dbReference>
<proteinExistence type="predicted"/>
<evidence type="ECO:0000313" key="1">
    <source>
        <dbReference type="EMBL" id="BAN07771.1"/>
    </source>
</evidence>
<dbReference type="HOGENOM" id="CLU_141610_1_0_9"/>
<accession>M5B1G4</accession>
<dbReference type="AlphaFoldDB" id="M5B1G4"/>
<dbReference type="Proteomes" id="UP000012042">
    <property type="component" value="Chromosome"/>
</dbReference>
<dbReference type="PATRIC" id="fig|1001583.3.peg.2118"/>
<name>M5B1G4_LEVBR</name>
<gene>
    <name evidence="1" type="ORF">LVISKB_2136</name>
</gene>
<reference evidence="1 2" key="1">
    <citation type="journal article" date="2013" name="PLoS ONE">
        <title>Genomic Analysis by Deep Sequencing of the Probiotic Lactobacillus brevis KB290 Harboring Nine Plasmids Reveals Genomic Stability.</title>
        <authorList>
            <person name="Fukao M."/>
            <person name="Oshima K."/>
            <person name="Morita H."/>
            <person name="Toh H."/>
            <person name="Suda W."/>
            <person name="Kim S.W."/>
            <person name="Suzuki S."/>
            <person name="Yakabe T."/>
            <person name="Hattori M."/>
            <person name="Yajima N."/>
        </authorList>
    </citation>
    <scope>NUCLEOTIDE SEQUENCE [LARGE SCALE GENOMIC DNA]</scope>
    <source>
        <strain evidence="1 2">KB290</strain>
    </source>
</reference>